<evidence type="ECO:0000313" key="9">
    <source>
        <dbReference type="Proteomes" id="UP000293433"/>
    </source>
</evidence>
<sequence length="212" mass="22938">MPRTGSLILVRHGRTAGNGQQHVGWLDLPLDEVGEAQARRAAELLRDRPIAALHASTLQRAVVTAQAIQAGRDGLVLQRHEALREIDYGIHTGRSKDGPPLRLRHTHIDQPMPGGESLADVERRVDAWLPTLAPPLSRGDTVVVVAHFWSLRLLLGRLRALDVRGMLATRDYKPANGSVVVLPVQVHPEGGPARCGLPVELANDAVTGTDTP</sequence>
<keyword evidence="3" id="KW-0312">Gluconeogenesis</keyword>
<dbReference type="GO" id="GO:0006094">
    <property type="term" value="P:gluconeogenesis"/>
    <property type="evidence" value="ECO:0007669"/>
    <property type="project" value="UniProtKB-KW"/>
</dbReference>
<dbReference type="SUPFAM" id="SSF53254">
    <property type="entry name" value="Phosphoglycerate mutase-like"/>
    <property type="match status" value="1"/>
</dbReference>
<feature type="binding site" evidence="7">
    <location>
        <begin position="11"/>
        <end position="18"/>
    </location>
    <ligand>
        <name>substrate</name>
    </ligand>
</feature>
<feature type="active site" description="Tele-phosphohistidine intermediate" evidence="6">
    <location>
        <position position="12"/>
    </location>
</feature>
<accession>A0A4Q7LPY3</accession>
<dbReference type="InterPro" id="IPR013078">
    <property type="entry name" value="His_Pase_superF_clade-1"/>
</dbReference>
<dbReference type="SMART" id="SM00855">
    <property type="entry name" value="PGAM"/>
    <property type="match status" value="1"/>
</dbReference>
<dbReference type="Gene3D" id="3.40.50.1240">
    <property type="entry name" value="Phosphoglycerate mutase-like"/>
    <property type="match status" value="1"/>
</dbReference>
<feature type="active site" description="Proton donor/acceptor" evidence="6">
    <location>
        <position position="85"/>
    </location>
</feature>
<protein>
    <recommendedName>
        <fullName evidence="2">phosphoglycerate mutase (2,3-diphosphoglycerate-dependent)</fullName>
        <ecNumber evidence="2">5.4.2.11</ecNumber>
    </recommendedName>
</protein>
<evidence type="ECO:0000256" key="6">
    <source>
        <dbReference type="PIRSR" id="PIRSR613078-1"/>
    </source>
</evidence>
<dbReference type="InterPro" id="IPR029033">
    <property type="entry name" value="His_PPase_superfam"/>
</dbReference>
<dbReference type="Proteomes" id="UP000293433">
    <property type="component" value="Unassembled WGS sequence"/>
</dbReference>
<dbReference type="EC" id="5.4.2.11" evidence="2"/>
<evidence type="ECO:0000256" key="1">
    <source>
        <dbReference type="ARBA" id="ARBA00006717"/>
    </source>
</evidence>
<dbReference type="GO" id="GO:0004619">
    <property type="term" value="F:phosphoglycerate mutase activity"/>
    <property type="evidence" value="ECO:0007669"/>
    <property type="project" value="UniProtKB-EC"/>
</dbReference>
<comment type="caution">
    <text evidence="8">The sequence shown here is derived from an EMBL/GenBank/DDBJ whole genome shotgun (WGS) entry which is preliminary data.</text>
</comment>
<evidence type="ECO:0000256" key="2">
    <source>
        <dbReference type="ARBA" id="ARBA00012028"/>
    </source>
</evidence>
<keyword evidence="9" id="KW-1185">Reference proteome</keyword>
<evidence type="ECO:0000313" key="8">
    <source>
        <dbReference type="EMBL" id="RZS56836.1"/>
    </source>
</evidence>
<proteinExistence type="inferred from homology"/>
<dbReference type="GO" id="GO:0006096">
    <property type="term" value="P:glycolytic process"/>
    <property type="evidence" value="ECO:0007669"/>
    <property type="project" value="UniProtKB-KW"/>
</dbReference>
<evidence type="ECO:0000256" key="5">
    <source>
        <dbReference type="ARBA" id="ARBA00023235"/>
    </source>
</evidence>
<gene>
    <name evidence="8" type="ORF">EV685_1391</name>
</gene>
<dbReference type="CDD" id="cd07067">
    <property type="entry name" value="HP_PGM_like"/>
    <property type="match status" value="1"/>
</dbReference>
<feature type="binding site" evidence="7">
    <location>
        <position position="60"/>
    </location>
    <ligand>
        <name>substrate</name>
    </ligand>
</feature>
<feature type="binding site" evidence="7">
    <location>
        <position position="96"/>
    </location>
    <ligand>
        <name>substrate</name>
    </ligand>
</feature>
<dbReference type="RefSeq" id="WP_165396734.1">
    <property type="nucleotide sequence ID" value="NZ_SGWV01000008.1"/>
</dbReference>
<dbReference type="AlphaFoldDB" id="A0A4Q7LPY3"/>
<dbReference type="EMBL" id="SGWV01000008">
    <property type="protein sequence ID" value="RZS56836.1"/>
    <property type="molecule type" value="Genomic_DNA"/>
</dbReference>
<name>A0A4Q7LPY3_9BURK</name>
<keyword evidence="5" id="KW-0413">Isomerase</keyword>
<evidence type="ECO:0000256" key="7">
    <source>
        <dbReference type="PIRSR" id="PIRSR613078-2"/>
    </source>
</evidence>
<dbReference type="InterPro" id="IPR005952">
    <property type="entry name" value="Phosphogly_mut1"/>
</dbReference>
<evidence type="ECO:0000256" key="4">
    <source>
        <dbReference type="ARBA" id="ARBA00023152"/>
    </source>
</evidence>
<dbReference type="Pfam" id="PF00300">
    <property type="entry name" value="His_Phos_1"/>
    <property type="match status" value="1"/>
</dbReference>
<dbReference type="PANTHER" id="PTHR11931">
    <property type="entry name" value="PHOSPHOGLYCERATE MUTASE"/>
    <property type="match status" value="1"/>
</dbReference>
<reference evidence="8 9" key="1">
    <citation type="submission" date="2019-02" db="EMBL/GenBank/DDBJ databases">
        <title>Genomic Encyclopedia of Type Strains, Phase IV (KMG-IV): sequencing the most valuable type-strain genomes for metagenomic binning, comparative biology and taxonomic classification.</title>
        <authorList>
            <person name="Goeker M."/>
        </authorList>
    </citation>
    <scope>NUCLEOTIDE SEQUENCE [LARGE SCALE GENOMIC DNA]</scope>
    <source>
        <strain evidence="8 9">DSM 10617</strain>
    </source>
</reference>
<organism evidence="8 9">
    <name type="scientific">Sphaerotilus mobilis</name>
    <dbReference type="NCBI Taxonomy" id="47994"/>
    <lineage>
        <taxon>Bacteria</taxon>
        <taxon>Pseudomonadati</taxon>
        <taxon>Pseudomonadota</taxon>
        <taxon>Betaproteobacteria</taxon>
        <taxon>Burkholderiales</taxon>
        <taxon>Sphaerotilaceae</taxon>
        <taxon>Sphaerotilus</taxon>
    </lineage>
</organism>
<evidence type="ECO:0000256" key="3">
    <source>
        <dbReference type="ARBA" id="ARBA00022432"/>
    </source>
</evidence>
<comment type="similarity">
    <text evidence="1">Belongs to the phosphoglycerate mutase family. BPG-dependent PGAM subfamily.</text>
</comment>
<keyword evidence="4" id="KW-0324">Glycolysis</keyword>
<feature type="binding site" evidence="7">
    <location>
        <begin position="85"/>
        <end position="88"/>
    </location>
    <ligand>
        <name>substrate</name>
    </ligand>
</feature>